<evidence type="ECO:0000256" key="3">
    <source>
        <dbReference type="ARBA" id="ARBA00022840"/>
    </source>
</evidence>
<proteinExistence type="predicted"/>
<evidence type="ECO:0000256" key="2">
    <source>
        <dbReference type="ARBA" id="ARBA00022741"/>
    </source>
</evidence>
<dbReference type="GO" id="GO:0005524">
    <property type="term" value="F:ATP binding"/>
    <property type="evidence" value="ECO:0007669"/>
    <property type="project" value="UniProtKB-KW"/>
</dbReference>
<dbReference type="PROSITE" id="PS00211">
    <property type="entry name" value="ABC_TRANSPORTER_1"/>
    <property type="match status" value="1"/>
</dbReference>
<name>A0ABQ5ZXY8_9GAMM</name>
<dbReference type="SMART" id="SM00382">
    <property type="entry name" value="AAA"/>
    <property type="match status" value="1"/>
</dbReference>
<keyword evidence="3 7" id="KW-0067">ATP-binding</keyword>
<evidence type="ECO:0000256" key="4">
    <source>
        <dbReference type="ARBA" id="ARBA00022967"/>
    </source>
</evidence>
<comment type="function">
    <text evidence="5">Part of the ABC transporter complex HmuTUV involved in hemin import. Responsible for energy coupling to the transport system.</text>
</comment>
<dbReference type="PANTHER" id="PTHR42794:SF1">
    <property type="entry name" value="HEMIN IMPORT ATP-BINDING PROTEIN HMUV"/>
    <property type="match status" value="1"/>
</dbReference>
<sequence>MMQTEDLIMHLPGRPKLDALNWQIQAGQSWGILGPNGSGKTTLLLTLAGLKAPRSGQILLAGQPITGYKTQQRAQKLGLVFQQQQDDFPATVLATALMGRHPYLRSWQTESQADISLAQQALAQMELTALANRSIQTLSGGERQRLALAVLLTQNPDLLLLDEPTNHLDLHHQMAVLELIHQQVSKGKSAVMALHDLNLAARFCSHILLLYPDGQACWGEKNSMLQLPALEKLYHQRLITTQVEGQQLFFPYSPLV</sequence>
<dbReference type="EMBL" id="BSOR01000071">
    <property type="protein sequence ID" value="GLR65065.1"/>
    <property type="molecule type" value="Genomic_DNA"/>
</dbReference>
<reference evidence="8" key="1">
    <citation type="journal article" date="2019" name="Int. J. Syst. Evol. Microbiol.">
        <title>The Global Catalogue of Microorganisms (GCM) 10K type strain sequencing project: providing services to taxonomists for standard genome sequencing and annotation.</title>
        <authorList>
            <consortium name="The Broad Institute Genomics Platform"/>
            <consortium name="The Broad Institute Genome Sequencing Center for Infectious Disease"/>
            <person name="Wu L."/>
            <person name="Ma J."/>
        </authorList>
    </citation>
    <scope>NUCLEOTIDE SEQUENCE [LARGE SCALE GENOMIC DNA]</scope>
    <source>
        <strain evidence="8">NBRC 100033</strain>
    </source>
</reference>
<evidence type="ECO:0000256" key="5">
    <source>
        <dbReference type="ARBA" id="ARBA00037066"/>
    </source>
</evidence>
<dbReference type="SUPFAM" id="SSF52540">
    <property type="entry name" value="P-loop containing nucleoside triphosphate hydrolases"/>
    <property type="match status" value="1"/>
</dbReference>
<dbReference type="Proteomes" id="UP001156682">
    <property type="component" value="Unassembled WGS sequence"/>
</dbReference>
<dbReference type="PANTHER" id="PTHR42794">
    <property type="entry name" value="HEMIN IMPORT ATP-BINDING PROTEIN HMUV"/>
    <property type="match status" value="1"/>
</dbReference>
<evidence type="ECO:0000259" key="6">
    <source>
        <dbReference type="PROSITE" id="PS50893"/>
    </source>
</evidence>
<dbReference type="Gene3D" id="3.40.50.300">
    <property type="entry name" value="P-loop containing nucleotide triphosphate hydrolases"/>
    <property type="match status" value="1"/>
</dbReference>
<dbReference type="PROSITE" id="PS50893">
    <property type="entry name" value="ABC_TRANSPORTER_2"/>
    <property type="match status" value="1"/>
</dbReference>
<evidence type="ECO:0000313" key="8">
    <source>
        <dbReference type="Proteomes" id="UP001156682"/>
    </source>
</evidence>
<organism evidence="7 8">
    <name type="scientific">Marinospirillum insulare</name>
    <dbReference type="NCBI Taxonomy" id="217169"/>
    <lineage>
        <taxon>Bacteria</taxon>
        <taxon>Pseudomonadati</taxon>
        <taxon>Pseudomonadota</taxon>
        <taxon>Gammaproteobacteria</taxon>
        <taxon>Oceanospirillales</taxon>
        <taxon>Oceanospirillaceae</taxon>
        <taxon>Marinospirillum</taxon>
    </lineage>
</organism>
<accession>A0ABQ5ZXY8</accession>
<keyword evidence="8" id="KW-1185">Reference proteome</keyword>
<comment type="caution">
    <text evidence="7">The sequence shown here is derived from an EMBL/GenBank/DDBJ whole genome shotgun (WGS) entry which is preliminary data.</text>
</comment>
<dbReference type="InterPro" id="IPR017871">
    <property type="entry name" value="ABC_transporter-like_CS"/>
</dbReference>
<keyword evidence="4" id="KW-1278">Translocase</keyword>
<dbReference type="CDD" id="cd03214">
    <property type="entry name" value="ABC_Iron-Siderophores_B12_Hemin"/>
    <property type="match status" value="1"/>
</dbReference>
<keyword evidence="2" id="KW-0547">Nucleotide-binding</keyword>
<dbReference type="Pfam" id="PF00005">
    <property type="entry name" value="ABC_tran"/>
    <property type="match status" value="1"/>
</dbReference>
<gene>
    <name evidence="7" type="ORF">GCM10007878_25040</name>
</gene>
<dbReference type="InterPro" id="IPR003439">
    <property type="entry name" value="ABC_transporter-like_ATP-bd"/>
</dbReference>
<protein>
    <submittedName>
        <fullName evidence="7">ABC transporter ATP-binding protein</fullName>
    </submittedName>
</protein>
<evidence type="ECO:0000313" key="7">
    <source>
        <dbReference type="EMBL" id="GLR65065.1"/>
    </source>
</evidence>
<dbReference type="InterPro" id="IPR003593">
    <property type="entry name" value="AAA+_ATPase"/>
</dbReference>
<dbReference type="InterPro" id="IPR027417">
    <property type="entry name" value="P-loop_NTPase"/>
</dbReference>
<feature type="domain" description="ABC transporter" evidence="6">
    <location>
        <begin position="2"/>
        <end position="237"/>
    </location>
</feature>
<evidence type="ECO:0000256" key="1">
    <source>
        <dbReference type="ARBA" id="ARBA00022448"/>
    </source>
</evidence>
<keyword evidence="1" id="KW-0813">Transport</keyword>